<protein>
    <submittedName>
        <fullName evidence="2">Uncharacterized protein</fullName>
    </submittedName>
</protein>
<reference evidence="2 3" key="1">
    <citation type="submission" date="2024-05" db="EMBL/GenBank/DDBJ databases">
        <title>Genome sequencing and assembly of Indian major carp, Cirrhinus mrigala (Hamilton, 1822).</title>
        <authorList>
            <person name="Mohindra V."/>
            <person name="Chowdhury L.M."/>
            <person name="Lal K."/>
            <person name="Jena J.K."/>
        </authorList>
    </citation>
    <scope>NUCLEOTIDE SEQUENCE [LARGE SCALE GENOMIC DNA]</scope>
    <source>
        <strain evidence="2">CM1030</strain>
        <tissue evidence="2">Blood</tissue>
    </source>
</reference>
<dbReference type="AlphaFoldDB" id="A0ABD0PTS1"/>
<accession>A0ABD0PTS1</accession>
<evidence type="ECO:0000256" key="1">
    <source>
        <dbReference type="SAM" id="MobiDB-lite"/>
    </source>
</evidence>
<sequence>TSPPAARTSARTASAAASERVGVPRRPKRKANSAARRRAATTTPTKRNKATVTNVTTSSRFTGADRTVEKGPVRRAGERSYTRNFFFCPKSPTYIGQGLKSPVVL</sequence>
<name>A0ABD0PTS1_CIRMR</name>
<dbReference type="Proteomes" id="UP001529510">
    <property type="component" value="Unassembled WGS sequence"/>
</dbReference>
<comment type="caution">
    <text evidence="2">The sequence shown here is derived from an EMBL/GenBank/DDBJ whole genome shotgun (WGS) entry which is preliminary data.</text>
</comment>
<dbReference type="EMBL" id="JAMKFB020000013">
    <property type="protein sequence ID" value="KAL0177200.1"/>
    <property type="molecule type" value="Genomic_DNA"/>
</dbReference>
<feature type="compositionally biased region" description="Basic and acidic residues" evidence="1">
    <location>
        <begin position="66"/>
        <end position="75"/>
    </location>
</feature>
<feature type="non-terminal residue" evidence="2">
    <location>
        <position position="1"/>
    </location>
</feature>
<feature type="compositionally biased region" description="Low complexity" evidence="1">
    <location>
        <begin position="1"/>
        <end position="18"/>
    </location>
</feature>
<feature type="compositionally biased region" description="Polar residues" evidence="1">
    <location>
        <begin position="52"/>
        <end position="61"/>
    </location>
</feature>
<gene>
    <name evidence="2" type="ORF">M9458_026094</name>
</gene>
<keyword evidence="3" id="KW-1185">Reference proteome</keyword>
<feature type="compositionally biased region" description="Basic residues" evidence="1">
    <location>
        <begin position="23"/>
        <end position="39"/>
    </location>
</feature>
<evidence type="ECO:0000313" key="2">
    <source>
        <dbReference type="EMBL" id="KAL0177200.1"/>
    </source>
</evidence>
<organism evidence="2 3">
    <name type="scientific">Cirrhinus mrigala</name>
    <name type="common">Mrigala</name>
    <dbReference type="NCBI Taxonomy" id="683832"/>
    <lineage>
        <taxon>Eukaryota</taxon>
        <taxon>Metazoa</taxon>
        <taxon>Chordata</taxon>
        <taxon>Craniata</taxon>
        <taxon>Vertebrata</taxon>
        <taxon>Euteleostomi</taxon>
        <taxon>Actinopterygii</taxon>
        <taxon>Neopterygii</taxon>
        <taxon>Teleostei</taxon>
        <taxon>Ostariophysi</taxon>
        <taxon>Cypriniformes</taxon>
        <taxon>Cyprinidae</taxon>
        <taxon>Labeoninae</taxon>
        <taxon>Labeonini</taxon>
        <taxon>Cirrhinus</taxon>
    </lineage>
</organism>
<feature type="region of interest" description="Disordered" evidence="1">
    <location>
        <begin position="1"/>
        <end position="75"/>
    </location>
</feature>
<feature type="non-terminal residue" evidence="2">
    <location>
        <position position="105"/>
    </location>
</feature>
<evidence type="ECO:0000313" key="3">
    <source>
        <dbReference type="Proteomes" id="UP001529510"/>
    </source>
</evidence>
<proteinExistence type="predicted"/>